<evidence type="ECO:0000313" key="2">
    <source>
        <dbReference type="Proteomes" id="UP001352852"/>
    </source>
</evidence>
<protein>
    <submittedName>
        <fullName evidence="1">Uncharacterized protein</fullName>
    </submittedName>
</protein>
<dbReference type="EMBL" id="JAHUTJ010057629">
    <property type="protein sequence ID" value="MED6286356.1"/>
    <property type="molecule type" value="Genomic_DNA"/>
</dbReference>
<sequence length="138" mass="15442">MKDTCVCSSTARLTVLLRARKHEARRQDTFIGGTGSWGAGAYLQQSMGERRGPPWTGRHTLIHTSKGNLESPINLIGMYLDCGRKPEYPVRTHACLGRTCKLHAERPRPGIEPRTFLLQGNSDTNCTTMQPTMEISHY</sequence>
<proteinExistence type="predicted"/>
<evidence type="ECO:0000313" key="1">
    <source>
        <dbReference type="EMBL" id="MED6286356.1"/>
    </source>
</evidence>
<reference evidence="1 2" key="1">
    <citation type="submission" date="2021-06" db="EMBL/GenBank/DDBJ databases">
        <authorList>
            <person name="Palmer J.M."/>
        </authorList>
    </citation>
    <scope>NUCLEOTIDE SEQUENCE [LARGE SCALE GENOMIC DNA]</scope>
    <source>
        <strain evidence="1 2">CL_MEX2019</strain>
        <tissue evidence="1">Muscle</tissue>
    </source>
</reference>
<keyword evidence="2" id="KW-1185">Reference proteome</keyword>
<accession>A0ABU7EGH9</accession>
<dbReference type="Proteomes" id="UP001352852">
    <property type="component" value="Unassembled WGS sequence"/>
</dbReference>
<gene>
    <name evidence="1" type="ORF">CHARACLAT_005146</name>
</gene>
<name>A0ABU7EGH9_9TELE</name>
<organism evidence="1 2">
    <name type="scientific">Characodon lateralis</name>
    <dbReference type="NCBI Taxonomy" id="208331"/>
    <lineage>
        <taxon>Eukaryota</taxon>
        <taxon>Metazoa</taxon>
        <taxon>Chordata</taxon>
        <taxon>Craniata</taxon>
        <taxon>Vertebrata</taxon>
        <taxon>Euteleostomi</taxon>
        <taxon>Actinopterygii</taxon>
        <taxon>Neopterygii</taxon>
        <taxon>Teleostei</taxon>
        <taxon>Neoteleostei</taxon>
        <taxon>Acanthomorphata</taxon>
        <taxon>Ovalentaria</taxon>
        <taxon>Atherinomorphae</taxon>
        <taxon>Cyprinodontiformes</taxon>
        <taxon>Goodeidae</taxon>
        <taxon>Characodon</taxon>
    </lineage>
</organism>
<comment type="caution">
    <text evidence="1">The sequence shown here is derived from an EMBL/GenBank/DDBJ whole genome shotgun (WGS) entry which is preliminary data.</text>
</comment>